<dbReference type="NCBIfam" id="TIGR00382">
    <property type="entry name" value="clpX"/>
    <property type="match status" value="1"/>
</dbReference>
<dbReference type="SMART" id="SM00994">
    <property type="entry name" value="zf-C4_ClpX"/>
    <property type="match status" value="1"/>
</dbReference>
<dbReference type="GO" id="GO:0046983">
    <property type="term" value="F:protein dimerization activity"/>
    <property type="evidence" value="ECO:0007669"/>
    <property type="project" value="UniProtKB-UniRule"/>
</dbReference>
<keyword evidence="2 6" id="KW-0547">Nucleotide-binding</keyword>
<feature type="domain" description="ClpX-type ZB" evidence="8">
    <location>
        <begin position="1"/>
        <end position="54"/>
    </location>
</feature>
<dbReference type="Gene3D" id="1.10.8.60">
    <property type="match status" value="1"/>
</dbReference>
<proteinExistence type="inferred from homology"/>
<reference evidence="9 10" key="1">
    <citation type="submission" date="2018-03" db="EMBL/GenBank/DDBJ databases">
        <title>Genomic Encyclopedia of Archaeal and Bacterial Type Strains, Phase II (KMG-II): from individual species to whole genera.</title>
        <authorList>
            <person name="Goeker M."/>
        </authorList>
    </citation>
    <scope>NUCLEOTIDE SEQUENCE [LARGE SCALE GENOMIC DNA]</scope>
    <source>
        <strain evidence="9 10">DSM 44720</strain>
    </source>
</reference>
<feature type="binding site" evidence="6 7">
    <location>
        <position position="35"/>
    </location>
    <ligand>
        <name>Zn(2+)</name>
        <dbReference type="ChEBI" id="CHEBI:29105"/>
    </ligand>
</feature>
<dbReference type="SUPFAM" id="SSF52540">
    <property type="entry name" value="P-loop containing nucleoside triphosphate hydrolases"/>
    <property type="match status" value="1"/>
</dbReference>
<dbReference type="NCBIfam" id="NF003745">
    <property type="entry name" value="PRK05342.1"/>
    <property type="match status" value="1"/>
</dbReference>
<feature type="binding site" evidence="6 7">
    <location>
        <position position="38"/>
    </location>
    <ligand>
        <name>Zn(2+)</name>
        <dbReference type="ChEBI" id="CHEBI:29105"/>
    </ligand>
</feature>
<dbReference type="InterPro" id="IPR038366">
    <property type="entry name" value="Znf_CppX_C4_sf"/>
</dbReference>
<keyword evidence="4 6" id="KW-0067">ATP-binding</keyword>
<keyword evidence="5 6" id="KW-0143">Chaperone</keyword>
<dbReference type="FunFam" id="3.40.50.300:FF:000005">
    <property type="entry name" value="ATP-dependent Clp protease ATP-binding subunit ClpX"/>
    <property type="match status" value="1"/>
</dbReference>
<dbReference type="SUPFAM" id="SSF57716">
    <property type="entry name" value="Glucocorticoid receptor-like (DNA-binding domain)"/>
    <property type="match status" value="1"/>
</dbReference>
<dbReference type="PANTHER" id="PTHR48102">
    <property type="entry name" value="ATP-DEPENDENT CLP PROTEASE ATP-BINDING SUBUNIT CLPX-LIKE, MITOCHONDRIAL-RELATED"/>
    <property type="match status" value="1"/>
</dbReference>
<evidence type="ECO:0000256" key="4">
    <source>
        <dbReference type="ARBA" id="ARBA00022840"/>
    </source>
</evidence>
<evidence type="ECO:0000256" key="1">
    <source>
        <dbReference type="ARBA" id="ARBA00022723"/>
    </source>
</evidence>
<dbReference type="AlphaFoldDB" id="A0A2T0SS65"/>
<evidence type="ECO:0000256" key="3">
    <source>
        <dbReference type="ARBA" id="ARBA00022833"/>
    </source>
</evidence>
<dbReference type="HAMAP" id="MF_00175">
    <property type="entry name" value="ClpX"/>
    <property type="match status" value="1"/>
</dbReference>
<keyword evidence="10" id="KW-1185">Reference proteome</keyword>
<dbReference type="Pfam" id="PF10431">
    <property type="entry name" value="ClpB_D2-small"/>
    <property type="match status" value="1"/>
</dbReference>
<dbReference type="GO" id="GO:0051603">
    <property type="term" value="P:proteolysis involved in protein catabolic process"/>
    <property type="evidence" value="ECO:0007669"/>
    <property type="project" value="TreeGrafter"/>
</dbReference>
<dbReference type="GO" id="GO:0051301">
    <property type="term" value="P:cell division"/>
    <property type="evidence" value="ECO:0007669"/>
    <property type="project" value="TreeGrafter"/>
</dbReference>
<evidence type="ECO:0000256" key="2">
    <source>
        <dbReference type="ARBA" id="ARBA00022741"/>
    </source>
</evidence>
<keyword evidence="9" id="KW-0645">Protease</keyword>
<dbReference type="RefSeq" id="WP_106192775.1">
    <property type="nucleotide sequence ID" value="NZ_PVTF01000012.1"/>
</dbReference>
<protein>
    <recommendedName>
        <fullName evidence="6">ATP-dependent Clp protease ATP-binding subunit ClpX</fullName>
    </recommendedName>
</protein>
<dbReference type="EMBL" id="PVTF01000012">
    <property type="protein sequence ID" value="PRY36246.1"/>
    <property type="molecule type" value="Genomic_DNA"/>
</dbReference>
<feature type="binding site" evidence="6 7">
    <location>
        <position position="13"/>
    </location>
    <ligand>
        <name>Zn(2+)</name>
        <dbReference type="ChEBI" id="CHEBI:29105"/>
    </ligand>
</feature>
<dbReference type="InterPro" id="IPR046425">
    <property type="entry name" value="ClpX_bact"/>
</dbReference>
<evidence type="ECO:0000256" key="5">
    <source>
        <dbReference type="ARBA" id="ARBA00023186"/>
    </source>
</evidence>
<dbReference type="InterPro" id="IPR003593">
    <property type="entry name" value="AAA+_ATPase"/>
</dbReference>
<dbReference type="GO" id="GO:0016887">
    <property type="term" value="F:ATP hydrolysis activity"/>
    <property type="evidence" value="ECO:0007669"/>
    <property type="project" value="InterPro"/>
</dbReference>
<dbReference type="InterPro" id="IPR019489">
    <property type="entry name" value="Clp_ATPase_C"/>
</dbReference>
<evidence type="ECO:0000256" key="6">
    <source>
        <dbReference type="HAMAP-Rule" id="MF_00175"/>
    </source>
</evidence>
<dbReference type="PROSITE" id="PS51902">
    <property type="entry name" value="CLPX_ZB"/>
    <property type="match status" value="1"/>
</dbReference>
<comment type="subunit">
    <text evidence="6">Component of the ClpX-ClpP complex. Forms a hexameric ring that, in the presence of ATP, binds to fourteen ClpP subunits assembled into a disk-like structure with a central cavity, resembling the structure of eukaryotic proteasomes.</text>
</comment>
<evidence type="ECO:0000259" key="8">
    <source>
        <dbReference type="PROSITE" id="PS51902"/>
    </source>
</evidence>
<dbReference type="InterPro" id="IPR059188">
    <property type="entry name" value="Znf_CLPX-like"/>
</dbReference>
<feature type="binding site" evidence="6">
    <location>
        <begin position="122"/>
        <end position="129"/>
    </location>
    <ligand>
        <name>ATP</name>
        <dbReference type="ChEBI" id="CHEBI:30616"/>
    </ligand>
</feature>
<name>A0A2T0SS65_9PSEU</name>
<dbReference type="GO" id="GO:0009376">
    <property type="term" value="C:HslUV protease complex"/>
    <property type="evidence" value="ECO:0007669"/>
    <property type="project" value="TreeGrafter"/>
</dbReference>
<accession>A0A2T0SS65</accession>
<dbReference type="Gene3D" id="6.20.220.10">
    <property type="entry name" value="ClpX chaperone, C4-type zinc finger domain"/>
    <property type="match status" value="1"/>
</dbReference>
<dbReference type="PANTHER" id="PTHR48102:SF7">
    <property type="entry name" value="ATP-DEPENDENT CLP PROTEASE ATP-BINDING SUBUNIT CLPX-LIKE, MITOCHONDRIAL"/>
    <property type="match status" value="1"/>
</dbReference>
<dbReference type="SMART" id="SM01086">
    <property type="entry name" value="ClpB_D2-small"/>
    <property type="match status" value="1"/>
</dbReference>
<dbReference type="InterPro" id="IPR010603">
    <property type="entry name" value="Znf_CppX_C4"/>
</dbReference>
<dbReference type="GO" id="GO:0005524">
    <property type="term" value="F:ATP binding"/>
    <property type="evidence" value="ECO:0007669"/>
    <property type="project" value="UniProtKB-UniRule"/>
</dbReference>
<dbReference type="GO" id="GO:0140662">
    <property type="term" value="F:ATP-dependent protein folding chaperone"/>
    <property type="evidence" value="ECO:0007669"/>
    <property type="project" value="InterPro"/>
</dbReference>
<comment type="function">
    <text evidence="6">ATP-dependent specificity component of the Clp protease. It directs the protease to specific substrates. Can perform chaperone functions in the absence of ClpP.</text>
</comment>
<comment type="similarity">
    <text evidence="6 7">Belongs to the ClpX chaperone family.</text>
</comment>
<dbReference type="InterPro" id="IPR004487">
    <property type="entry name" value="Clp_protease_ATP-bd_su_ClpX"/>
</dbReference>
<gene>
    <name evidence="6" type="primary">clpX</name>
    <name evidence="9" type="ORF">CLV43_112171</name>
</gene>
<dbReference type="GO" id="GO:0008233">
    <property type="term" value="F:peptidase activity"/>
    <property type="evidence" value="ECO:0007669"/>
    <property type="project" value="UniProtKB-KW"/>
</dbReference>
<dbReference type="Pfam" id="PF06689">
    <property type="entry name" value="zf-C4_ClpX"/>
    <property type="match status" value="1"/>
</dbReference>
<dbReference type="InterPro" id="IPR027417">
    <property type="entry name" value="P-loop_NTPase"/>
</dbReference>
<sequence length="426" mass="46649">MARIGDGGDLLKCSFCGKSQKQVKKLIAGPGVYICDECIDLCNEIIEEELAEAGDVKLDELPKPSEIHEFLDQYVIGQSEAKRTLAVAVYNHYKRIQAGDRGREGRDDGVELAKSNILMLGPTGCGKTYLAQTLAKMLNVPFAIADATALTEAGYVGEDVENILLKLIQAADYDVKRAETGIIYIDEVDKIARKSENPSITRDVSGEGVQQALLKILEGTTASVPPQGGRKHPHQEFIQIDTTNVLFIVAGAFAGLEKIIQDRVGKRGLGFGAEVRTKAEVDAADYFADSMPEDLIKFGLIPEFIGRLPMVASVTNLDKPSLVKILTEPKNALVKQYQKLFEMDGVELEFTKTAMEAVADQAILRGTGARGLRAIMEEVLLPVMYDIPSRTDVAKVVITEQTVKENVNPTIVARQPSRRERREKSA</sequence>
<keyword evidence="1 6" id="KW-0479">Metal-binding</keyword>
<dbReference type="OrthoDB" id="9804062at2"/>
<dbReference type="SMART" id="SM00382">
    <property type="entry name" value="AAA"/>
    <property type="match status" value="1"/>
</dbReference>
<dbReference type="Gene3D" id="3.40.50.300">
    <property type="entry name" value="P-loop containing nucleotide triphosphate hydrolases"/>
    <property type="match status" value="1"/>
</dbReference>
<dbReference type="InterPro" id="IPR050052">
    <property type="entry name" value="ATP-dep_Clp_protease_ClpX"/>
</dbReference>
<organism evidence="9 10">
    <name type="scientific">Umezawaea tangerina</name>
    <dbReference type="NCBI Taxonomy" id="84725"/>
    <lineage>
        <taxon>Bacteria</taxon>
        <taxon>Bacillati</taxon>
        <taxon>Actinomycetota</taxon>
        <taxon>Actinomycetes</taxon>
        <taxon>Pseudonocardiales</taxon>
        <taxon>Pseudonocardiaceae</taxon>
        <taxon>Umezawaea</taxon>
    </lineage>
</organism>
<dbReference type="CDD" id="cd19497">
    <property type="entry name" value="RecA-like_ClpX"/>
    <property type="match status" value="1"/>
</dbReference>
<keyword evidence="3 6" id="KW-0862">Zinc</keyword>
<feature type="binding site" evidence="6 7">
    <location>
        <position position="16"/>
    </location>
    <ligand>
        <name>Zn(2+)</name>
        <dbReference type="ChEBI" id="CHEBI:29105"/>
    </ligand>
</feature>
<dbReference type="Proteomes" id="UP000239494">
    <property type="component" value="Unassembled WGS sequence"/>
</dbReference>
<dbReference type="InterPro" id="IPR003959">
    <property type="entry name" value="ATPase_AAA_core"/>
</dbReference>
<dbReference type="FunFam" id="1.10.8.60:FF:000002">
    <property type="entry name" value="ATP-dependent Clp protease ATP-binding subunit ClpX"/>
    <property type="match status" value="1"/>
</dbReference>
<keyword evidence="9" id="KW-0378">Hydrolase</keyword>
<comment type="caution">
    <text evidence="9">The sequence shown here is derived from an EMBL/GenBank/DDBJ whole genome shotgun (WGS) entry which is preliminary data.</text>
</comment>
<evidence type="ECO:0000313" key="10">
    <source>
        <dbReference type="Proteomes" id="UP000239494"/>
    </source>
</evidence>
<dbReference type="Pfam" id="PF07724">
    <property type="entry name" value="AAA_2"/>
    <property type="match status" value="1"/>
</dbReference>
<dbReference type="GO" id="GO:0051082">
    <property type="term" value="F:unfolded protein binding"/>
    <property type="evidence" value="ECO:0007669"/>
    <property type="project" value="UniProtKB-UniRule"/>
</dbReference>
<evidence type="ECO:0000256" key="7">
    <source>
        <dbReference type="PROSITE-ProRule" id="PRU01250"/>
    </source>
</evidence>
<dbReference type="GO" id="GO:0008270">
    <property type="term" value="F:zinc ion binding"/>
    <property type="evidence" value="ECO:0007669"/>
    <property type="project" value="UniProtKB-UniRule"/>
</dbReference>
<evidence type="ECO:0000313" key="9">
    <source>
        <dbReference type="EMBL" id="PRY36246.1"/>
    </source>
</evidence>